<gene>
    <name evidence="1" type="ORF">L6452_08986</name>
</gene>
<reference evidence="1 2" key="2">
    <citation type="journal article" date="2022" name="Mol. Ecol. Resour.">
        <title>The genomes of chicory, endive, great burdock and yacon provide insights into Asteraceae paleo-polyploidization history and plant inulin production.</title>
        <authorList>
            <person name="Fan W."/>
            <person name="Wang S."/>
            <person name="Wang H."/>
            <person name="Wang A."/>
            <person name="Jiang F."/>
            <person name="Liu H."/>
            <person name="Zhao H."/>
            <person name="Xu D."/>
            <person name="Zhang Y."/>
        </authorList>
    </citation>
    <scope>NUCLEOTIDE SEQUENCE [LARGE SCALE GENOMIC DNA]</scope>
    <source>
        <strain evidence="2">cv. Niubang</strain>
    </source>
</reference>
<organism evidence="1 2">
    <name type="scientific">Arctium lappa</name>
    <name type="common">Greater burdock</name>
    <name type="synonym">Lappa major</name>
    <dbReference type="NCBI Taxonomy" id="4217"/>
    <lineage>
        <taxon>Eukaryota</taxon>
        <taxon>Viridiplantae</taxon>
        <taxon>Streptophyta</taxon>
        <taxon>Embryophyta</taxon>
        <taxon>Tracheophyta</taxon>
        <taxon>Spermatophyta</taxon>
        <taxon>Magnoliopsida</taxon>
        <taxon>eudicotyledons</taxon>
        <taxon>Gunneridae</taxon>
        <taxon>Pentapetalae</taxon>
        <taxon>asterids</taxon>
        <taxon>campanulids</taxon>
        <taxon>Asterales</taxon>
        <taxon>Asteraceae</taxon>
        <taxon>Carduoideae</taxon>
        <taxon>Cardueae</taxon>
        <taxon>Arctiinae</taxon>
        <taxon>Arctium</taxon>
    </lineage>
</organism>
<evidence type="ECO:0000313" key="2">
    <source>
        <dbReference type="Proteomes" id="UP001055879"/>
    </source>
</evidence>
<proteinExistence type="predicted"/>
<reference evidence="2" key="1">
    <citation type="journal article" date="2022" name="Mol. Ecol. Resour.">
        <title>The genomes of chicory, endive, great burdock and yacon provide insights into Asteraceae palaeo-polyploidization history and plant inulin production.</title>
        <authorList>
            <person name="Fan W."/>
            <person name="Wang S."/>
            <person name="Wang H."/>
            <person name="Wang A."/>
            <person name="Jiang F."/>
            <person name="Liu H."/>
            <person name="Zhao H."/>
            <person name="Xu D."/>
            <person name="Zhang Y."/>
        </authorList>
    </citation>
    <scope>NUCLEOTIDE SEQUENCE [LARGE SCALE GENOMIC DNA]</scope>
    <source>
        <strain evidence="2">cv. Niubang</strain>
    </source>
</reference>
<evidence type="ECO:0000313" key="1">
    <source>
        <dbReference type="EMBL" id="KAI3746552.1"/>
    </source>
</evidence>
<dbReference type="EMBL" id="CM042049">
    <property type="protein sequence ID" value="KAI3746552.1"/>
    <property type="molecule type" value="Genomic_DNA"/>
</dbReference>
<name>A0ACB9DJ38_ARCLA</name>
<comment type="caution">
    <text evidence="1">The sequence shown here is derived from an EMBL/GenBank/DDBJ whole genome shotgun (WGS) entry which is preliminary data.</text>
</comment>
<keyword evidence="2" id="KW-1185">Reference proteome</keyword>
<protein>
    <submittedName>
        <fullName evidence="1">Uncharacterized protein</fullName>
    </submittedName>
</protein>
<accession>A0ACB9DJ38</accession>
<dbReference type="Proteomes" id="UP001055879">
    <property type="component" value="Linkage Group LG03"/>
</dbReference>
<sequence>MLESHNRLSIMMELWSVGKASQMPQDEPVIEVSHVAASLDPDEEKILFGSNENIWNAFGSDKNMGEGAFNLLDDNNEFASGLPSIQSGSWSALMQSTVAKAFGNGIG</sequence>